<evidence type="ECO:0000256" key="2">
    <source>
        <dbReference type="ARBA" id="ARBA00022801"/>
    </source>
</evidence>
<dbReference type="SUPFAM" id="SSF55811">
    <property type="entry name" value="Nudix"/>
    <property type="match status" value="1"/>
</dbReference>
<dbReference type="AlphaFoldDB" id="A0A7W6D148"/>
<dbReference type="GO" id="GO:0035539">
    <property type="term" value="F:8-oxo-7,8-dihydrodeoxyguanosine triphosphate pyrophosphatase activity"/>
    <property type="evidence" value="ECO:0007669"/>
    <property type="project" value="UniProtKB-EC"/>
</dbReference>
<sequence>MGLVILRDRKILLYKRVKAPEAGHWSIVGGKVDHMEPAEQAAKREAEEESGLEIGRVSLLGPTEVISDADRQHWISLLYIAEDYSGEPALTEPDKLSDFGWFTRSELPRPLSAFAEAAIGRLGSEQF</sequence>
<dbReference type="PROSITE" id="PS51462">
    <property type="entry name" value="NUDIX"/>
    <property type="match status" value="1"/>
</dbReference>
<evidence type="ECO:0000259" key="3">
    <source>
        <dbReference type="PROSITE" id="PS51462"/>
    </source>
</evidence>
<dbReference type="InterPro" id="IPR000086">
    <property type="entry name" value="NUDIX_hydrolase_dom"/>
</dbReference>
<gene>
    <name evidence="4" type="ORF">GGQ67_003978</name>
</gene>
<dbReference type="Pfam" id="PF00293">
    <property type="entry name" value="NUDIX"/>
    <property type="match status" value="1"/>
</dbReference>
<dbReference type="PANTHER" id="PTHR43046">
    <property type="entry name" value="GDP-MANNOSE MANNOSYL HYDROLASE"/>
    <property type="match status" value="1"/>
</dbReference>
<organism evidence="4 5">
    <name type="scientific">Rhizobium metallidurans</name>
    <dbReference type="NCBI Taxonomy" id="1265931"/>
    <lineage>
        <taxon>Bacteria</taxon>
        <taxon>Pseudomonadati</taxon>
        <taxon>Pseudomonadota</taxon>
        <taxon>Alphaproteobacteria</taxon>
        <taxon>Hyphomicrobiales</taxon>
        <taxon>Rhizobiaceae</taxon>
        <taxon>Rhizobium/Agrobacterium group</taxon>
        <taxon>Rhizobium</taxon>
    </lineage>
</organism>
<comment type="caution">
    <text evidence="4">The sequence shown here is derived from an EMBL/GenBank/DDBJ whole genome shotgun (WGS) entry which is preliminary data.</text>
</comment>
<evidence type="ECO:0000313" key="4">
    <source>
        <dbReference type="EMBL" id="MBB3966291.1"/>
    </source>
</evidence>
<dbReference type="InterPro" id="IPR020084">
    <property type="entry name" value="NUDIX_hydrolase_CS"/>
</dbReference>
<evidence type="ECO:0000313" key="5">
    <source>
        <dbReference type="Proteomes" id="UP000582090"/>
    </source>
</evidence>
<dbReference type="InterPro" id="IPR015797">
    <property type="entry name" value="NUDIX_hydrolase-like_dom_sf"/>
</dbReference>
<dbReference type="PANTHER" id="PTHR43046:SF14">
    <property type="entry name" value="MUTT_NUDIX FAMILY PROTEIN"/>
    <property type="match status" value="1"/>
</dbReference>
<evidence type="ECO:0000256" key="1">
    <source>
        <dbReference type="ARBA" id="ARBA00001946"/>
    </source>
</evidence>
<dbReference type="EC" id="3.6.1.55" evidence="4"/>
<accession>A0A7W6D148</accession>
<comment type="cofactor">
    <cofactor evidence="1">
        <name>Mg(2+)</name>
        <dbReference type="ChEBI" id="CHEBI:18420"/>
    </cofactor>
</comment>
<protein>
    <submittedName>
        <fullName evidence="4">8-oxo-dGTP diphosphatase</fullName>
        <ecNumber evidence="4">3.6.1.55</ecNumber>
    </submittedName>
</protein>
<reference evidence="4 5" key="1">
    <citation type="submission" date="2020-08" db="EMBL/GenBank/DDBJ databases">
        <title>Genomic Encyclopedia of Type Strains, Phase IV (KMG-IV): sequencing the most valuable type-strain genomes for metagenomic binning, comparative biology and taxonomic classification.</title>
        <authorList>
            <person name="Goeker M."/>
        </authorList>
    </citation>
    <scope>NUCLEOTIDE SEQUENCE [LARGE SCALE GENOMIC DNA]</scope>
    <source>
        <strain evidence="4 5">DSM 26575</strain>
    </source>
</reference>
<proteinExistence type="predicted"/>
<dbReference type="PROSITE" id="PS00893">
    <property type="entry name" value="NUDIX_BOX"/>
    <property type="match status" value="1"/>
</dbReference>
<keyword evidence="5" id="KW-1185">Reference proteome</keyword>
<keyword evidence="2 4" id="KW-0378">Hydrolase</keyword>
<dbReference type="EMBL" id="JACIDW010000016">
    <property type="protein sequence ID" value="MBB3966291.1"/>
    <property type="molecule type" value="Genomic_DNA"/>
</dbReference>
<feature type="domain" description="Nudix hydrolase" evidence="3">
    <location>
        <begin position="1"/>
        <end position="125"/>
    </location>
</feature>
<dbReference type="Proteomes" id="UP000582090">
    <property type="component" value="Unassembled WGS sequence"/>
</dbReference>
<name>A0A7W6D148_9HYPH</name>
<dbReference type="Gene3D" id="3.90.79.10">
    <property type="entry name" value="Nucleoside Triphosphate Pyrophosphohydrolase"/>
    <property type="match status" value="1"/>
</dbReference>